<sequence>MSNITHLHDWHPDLCIELDAGSNSIADFNRLLVKYAPSTKALQQGQPVEDADREGFIHQMKAQFDEVIKEGGSHPTLYSHFHKTTQYLQWCDKRGEKAFTQSSIENYMSYLNERVMLGQIKSSTYKGHRSSFVVTFTHYLDLPRSYFDNVVVRDRSDAESFEAYTRSDLKQMLPFLRALFKQTHRQFISNPEKHIRAYKNTPTMTFNWRGNEYQLRGALSKMMSAATFLMAYYTYANTSDLFKLKLPESASTTVGEVWYTMPAFKRRAFKTIRVEMGEHELEIPKYSMDFFDKLLEASRLISNDSDALLLKTISSQKVRPIRGTTLQSFLKVWVEKHFTFTDQTERRLRPVVSRFRETGAQLTAYHQGEIANDIMLDNTPNVRNMHYSKGNKQSNNGMMQDTLAIREEQIKTGVSPQEAQKNLGIDVLVIEKENAIDIPSLSRTANGGCCSDPFGNKSKKFTKKAQKQRLVKEGEKLACADILGCFGCPHQVIVQSVADIWCLLSFRTCIEESLFLHLDAHHYRKNFEQIIVFIDSKILPNINSKIVKQAESKLDDEGLHPAWDEPESIVRLSPKSPKESM</sequence>
<gene>
    <name evidence="2" type="ORF">CWO07_21015</name>
</gene>
<name>A0A2T5EQI9_VIBSP</name>
<dbReference type="RefSeq" id="WP_108188214.1">
    <property type="nucleotide sequence ID" value="NZ_PIFK01000054.1"/>
</dbReference>
<dbReference type="EMBL" id="PIFK01000054">
    <property type="protein sequence ID" value="PTP25957.1"/>
    <property type="molecule type" value="Genomic_DNA"/>
</dbReference>
<evidence type="ECO:0000256" key="1">
    <source>
        <dbReference type="SAM" id="MobiDB-lite"/>
    </source>
</evidence>
<proteinExistence type="predicted"/>
<organism evidence="2 3">
    <name type="scientific">Vibrio splendidus</name>
    <dbReference type="NCBI Taxonomy" id="29497"/>
    <lineage>
        <taxon>Bacteria</taxon>
        <taxon>Pseudomonadati</taxon>
        <taxon>Pseudomonadota</taxon>
        <taxon>Gammaproteobacteria</taxon>
        <taxon>Vibrionales</taxon>
        <taxon>Vibrionaceae</taxon>
        <taxon>Vibrio</taxon>
    </lineage>
</organism>
<dbReference type="AlphaFoldDB" id="A0A2T5EQI9"/>
<evidence type="ECO:0008006" key="4">
    <source>
        <dbReference type="Google" id="ProtNLM"/>
    </source>
</evidence>
<accession>A0A2T5EQI9</accession>
<feature type="region of interest" description="Disordered" evidence="1">
    <location>
        <begin position="557"/>
        <end position="581"/>
    </location>
</feature>
<comment type="caution">
    <text evidence="2">The sequence shown here is derived from an EMBL/GenBank/DDBJ whole genome shotgun (WGS) entry which is preliminary data.</text>
</comment>
<reference evidence="2 3" key="1">
    <citation type="submission" date="2017-11" db="EMBL/GenBank/DDBJ databases">
        <title>Population delineation of vibrios coincides with oyster pathogenicity.</title>
        <authorList>
            <person name="Bruto M."/>
            <person name="Labreuche Y."/>
            <person name="James A."/>
            <person name="Piel D."/>
            <person name="Chenivesse S."/>
            <person name="Petton B."/>
            <person name="Polz M.F."/>
            <person name="Le Roux F."/>
        </authorList>
    </citation>
    <scope>NUCLEOTIDE SEQUENCE [LARGE SCALE GENOMIC DNA]</scope>
    <source>
        <strain evidence="2 3">FF_144</strain>
    </source>
</reference>
<evidence type="ECO:0000313" key="2">
    <source>
        <dbReference type="EMBL" id="PTP25957.1"/>
    </source>
</evidence>
<dbReference type="Proteomes" id="UP000244197">
    <property type="component" value="Unassembled WGS sequence"/>
</dbReference>
<evidence type="ECO:0000313" key="3">
    <source>
        <dbReference type="Proteomes" id="UP000244197"/>
    </source>
</evidence>
<protein>
    <recommendedName>
        <fullName evidence="4">Core-binding (CB) domain-containing protein</fullName>
    </recommendedName>
</protein>